<feature type="compositionally biased region" description="Basic and acidic residues" evidence="1">
    <location>
        <begin position="159"/>
        <end position="183"/>
    </location>
</feature>
<evidence type="ECO:0000313" key="4">
    <source>
        <dbReference type="Proteomes" id="UP001604336"/>
    </source>
</evidence>
<name>A0ABD1SFV6_9LAMI</name>
<dbReference type="Proteomes" id="UP001604336">
    <property type="component" value="Unassembled WGS sequence"/>
</dbReference>
<gene>
    <name evidence="3" type="ORF">Adt_24127</name>
</gene>
<dbReference type="AlphaFoldDB" id="A0ABD1SFV6"/>
<organism evidence="3 4">
    <name type="scientific">Abeliophyllum distichum</name>
    <dbReference type="NCBI Taxonomy" id="126358"/>
    <lineage>
        <taxon>Eukaryota</taxon>
        <taxon>Viridiplantae</taxon>
        <taxon>Streptophyta</taxon>
        <taxon>Embryophyta</taxon>
        <taxon>Tracheophyta</taxon>
        <taxon>Spermatophyta</taxon>
        <taxon>Magnoliopsida</taxon>
        <taxon>eudicotyledons</taxon>
        <taxon>Gunneridae</taxon>
        <taxon>Pentapetalae</taxon>
        <taxon>asterids</taxon>
        <taxon>lamiids</taxon>
        <taxon>Lamiales</taxon>
        <taxon>Oleaceae</taxon>
        <taxon>Forsythieae</taxon>
        <taxon>Abeliophyllum</taxon>
    </lineage>
</organism>
<protein>
    <submittedName>
        <fullName evidence="3">Embryo defective</fullName>
    </submittedName>
</protein>
<keyword evidence="2" id="KW-1133">Transmembrane helix</keyword>
<dbReference type="PANTHER" id="PTHR34193">
    <property type="entry name" value="OS11G0199801 PROTEIN"/>
    <property type="match status" value="1"/>
</dbReference>
<dbReference type="EMBL" id="JBFOLK010000007">
    <property type="protein sequence ID" value="KAL2498577.1"/>
    <property type="molecule type" value="Genomic_DNA"/>
</dbReference>
<evidence type="ECO:0000256" key="2">
    <source>
        <dbReference type="SAM" id="Phobius"/>
    </source>
</evidence>
<evidence type="ECO:0000313" key="3">
    <source>
        <dbReference type="EMBL" id="KAL2498577.1"/>
    </source>
</evidence>
<reference evidence="4" key="1">
    <citation type="submission" date="2024-07" db="EMBL/GenBank/DDBJ databases">
        <title>Two chromosome-level genome assemblies of Korean endemic species Abeliophyllum distichum and Forsythia ovata (Oleaceae).</title>
        <authorList>
            <person name="Jang H."/>
        </authorList>
    </citation>
    <scope>NUCLEOTIDE SEQUENCE [LARGE SCALE GENOMIC DNA]</scope>
</reference>
<feature type="region of interest" description="Disordered" evidence="1">
    <location>
        <begin position="159"/>
        <end position="198"/>
    </location>
</feature>
<proteinExistence type="predicted"/>
<comment type="caution">
    <text evidence="3">The sequence shown here is derived from an EMBL/GenBank/DDBJ whole genome shotgun (WGS) entry which is preliminary data.</text>
</comment>
<sequence>MPFTYVFHTIYVSSLPTLMVSLITISFHFLALKNPNNFDQEKAVSIYIMRRSSDFEFWVEKLPEDHPNCEDSGDAEVEFQTQTHNEDHFEACSPPLWTRPSRSFHHEAYTLLPSNHHYSSSPTSRLRAIANGRRELMEMIKDISESSYELSLKDIVEDKQGKEKEKKGKIVKERNSNKTETRNSGKSKTARRNQISRTQSMESGVFLLKSFLPIPLSSKRNSKARNCTKNSPGTSSERSEKQANKNWWKTIFSSVKDRNKKVH</sequence>
<feature type="region of interest" description="Disordered" evidence="1">
    <location>
        <begin position="218"/>
        <end position="263"/>
    </location>
</feature>
<feature type="transmembrane region" description="Helical" evidence="2">
    <location>
        <begin position="6"/>
        <end position="32"/>
    </location>
</feature>
<keyword evidence="4" id="KW-1185">Reference proteome</keyword>
<feature type="compositionally biased region" description="Polar residues" evidence="1">
    <location>
        <begin position="184"/>
        <end position="198"/>
    </location>
</feature>
<accession>A0ABD1SFV6</accession>
<evidence type="ECO:0000256" key="1">
    <source>
        <dbReference type="SAM" id="MobiDB-lite"/>
    </source>
</evidence>
<dbReference type="PANTHER" id="PTHR34193:SF19">
    <property type="entry name" value="PENTATRICOPEPTIDE REPEAT-CONTAINING PROTEIN"/>
    <property type="match status" value="1"/>
</dbReference>
<feature type="compositionally biased region" description="Polar residues" evidence="1">
    <location>
        <begin position="244"/>
        <end position="253"/>
    </location>
</feature>
<keyword evidence="2" id="KW-0812">Transmembrane</keyword>
<keyword evidence="2" id="KW-0472">Membrane</keyword>
<feature type="compositionally biased region" description="Polar residues" evidence="1">
    <location>
        <begin position="224"/>
        <end position="236"/>
    </location>
</feature>